<feature type="domain" description="BD-FAE-like" evidence="2">
    <location>
        <begin position="62"/>
        <end position="259"/>
    </location>
</feature>
<keyword evidence="4" id="KW-1185">Reference proteome</keyword>
<dbReference type="PANTHER" id="PTHR48081">
    <property type="entry name" value="AB HYDROLASE SUPERFAMILY PROTEIN C4A8.06C"/>
    <property type="match status" value="1"/>
</dbReference>
<comment type="caution">
    <text evidence="3">The sequence shown here is derived from an EMBL/GenBank/DDBJ whole genome shotgun (WGS) entry which is preliminary data.</text>
</comment>
<dbReference type="Pfam" id="PF20434">
    <property type="entry name" value="BD-FAE"/>
    <property type="match status" value="1"/>
</dbReference>
<evidence type="ECO:0000313" key="4">
    <source>
        <dbReference type="Proteomes" id="UP001318301"/>
    </source>
</evidence>
<protein>
    <submittedName>
        <fullName evidence="3">Alpha/beta hydrolase</fullName>
    </submittedName>
</protein>
<keyword evidence="1 3" id="KW-0378">Hydrolase</keyword>
<dbReference type="Gene3D" id="3.40.50.1820">
    <property type="entry name" value="alpha/beta hydrolase"/>
    <property type="match status" value="1"/>
</dbReference>
<dbReference type="EMBL" id="SEWW01000005">
    <property type="protein sequence ID" value="NGZ44616.1"/>
    <property type="molecule type" value="Genomic_DNA"/>
</dbReference>
<gene>
    <name evidence="3" type="ORF">EWU23_09015</name>
</gene>
<dbReference type="InterPro" id="IPR050300">
    <property type="entry name" value="GDXG_lipolytic_enzyme"/>
</dbReference>
<evidence type="ECO:0000256" key="1">
    <source>
        <dbReference type="ARBA" id="ARBA00022801"/>
    </source>
</evidence>
<sequence>MVNCKWSLCMKKSVVFACGVYLLPVFLFLSFPSLGRTGADSTTYRSVLNVAYGNAPEERNLLDIFLPNTPNPNTQMLVFIHGGYWTKGSKNQLPKPLIQLLAGKKGYAVASINYRLVKNDQNRYPVQIDDIQHALQFLNSKADSLGYKKGEFGLLGASAGAYLALMYAYTADTNKEIKTVIDIVGPTDFTDPMVRGKNLEADKTITNFLGVADPNATLAKESSPLLRVNAASAVPTIIFHGENDEVVHVQQAKNLYAKLSQLGVKTQLELYPNETHEMRKSLFSVFLKMGIWLDQVYPSGTKN</sequence>
<dbReference type="Proteomes" id="UP001318301">
    <property type="component" value="Unassembled WGS sequence"/>
</dbReference>
<dbReference type="GO" id="GO:0016787">
    <property type="term" value="F:hydrolase activity"/>
    <property type="evidence" value="ECO:0007669"/>
    <property type="project" value="UniProtKB-KW"/>
</dbReference>
<evidence type="ECO:0000313" key="3">
    <source>
        <dbReference type="EMBL" id="NGZ44616.1"/>
    </source>
</evidence>
<dbReference type="SUPFAM" id="SSF53474">
    <property type="entry name" value="alpha/beta-Hydrolases"/>
    <property type="match status" value="1"/>
</dbReference>
<evidence type="ECO:0000259" key="2">
    <source>
        <dbReference type="Pfam" id="PF20434"/>
    </source>
</evidence>
<accession>A0ABX0EZB2</accession>
<dbReference type="InterPro" id="IPR029058">
    <property type="entry name" value="AB_hydrolase_fold"/>
</dbReference>
<proteinExistence type="predicted"/>
<name>A0ABX0EZB2_9BACT</name>
<organism evidence="3 4">
    <name type="scientific">Aquirufa beregesia</name>
    <dbReference type="NCBI Taxonomy" id="2516556"/>
    <lineage>
        <taxon>Bacteria</taxon>
        <taxon>Pseudomonadati</taxon>
        <taxon>Bacteroidota</taxon>
        <taxon>Cytophagia</taxon>
        <taxon>Cytophagales</taxon>
        <taxon>Flectobacillaceae</taxon>
        <taxon>Aquirufa</taxon>
    </lineage>
</organism>
<reference evidence="3 4" key="1">
    <citation type="submission" date="2019-02" db="EMBL/GenBank/DDBJ databases">
        <title>Genome of a new Bacteroidetes strain.</title>
        <authorList>
            <person name="Pitt A."/>
        </authorList>
    </citation>
    <scope>NUCLEOTIDE SEQUENCE [LARGE SCALE GENOMIC DNA]</scope>
    <source>
        <strain evidence="3 4">50C-KIRBA</strain>
    </source>
</reference>
<dbReference type="InterPro" id="IPR049492">
    <property type="entry name" value="BD-FAE-like_dom"/>
</dbReference>